<evidence type="ECO:0000313" key="3">
    <source>
        <dbReference type="EMBL" id="GGI17121.1"/>
    </source>
</evidence>
<feature type="transmembrane region" description="Helical" evidence="1">
    <location>
        <begin position="110"/>
        <end position="131"/>
    </location>
</feature>
<dbReference type="OrthoDB" id="9813518at2"/>
<name>A0A8J3F4T6_9BACI</name>
<dbReference type="EMBL" id="BMHB01000003">
    <property type="protein sequence ID" value="GGI17121.1"/>
    <property type="molecule type" value="Genomic_DNA"/>
</dbReference>
<comment type="caution">
    <text evidence="3">The sequence shown here is derived from an EMBL/GenBank/DDBJ whole genome shotgun (WGS) entry which is preliminary data.</text>
</comment>
<keyword evidence="4" id="KW-1185">Reference proteome</keyword>
<feature type="domain" description="Potassium channel" evidence="2">
    <location>
        <begin position="53"/>
        <end position="130"/>
    </location>
</feature>
<evidence type="ECO:0000256" key="1">
    <source>
        <dbReference type="SAM" id="Phobius"/>
    </source>
</evidence>
<dbReference type="RefSeq" id="WP_088002387.1">
    <property type="nucleotide sequence ID" value="NZ_BMHB01000003.1"/>
</dbReference>
<dbReference type="InterPro" id="IPR013099">
    <property type="entry name" value="K_chnl_dom"/>
</dbReference>
<dbReference type="Gene3D" id="1.10.287.70">
    <property type="match status" value="1"/>
</dbReference>
<keyword evidence="1" id="KW-1133">Transmembrane helix</keyword>
<dbReference type="Pfam" id="PF07885">
    <property type="entry name" value="Ion_trans_2"/>
    <property type="match status" value="1"/>
</dbReference>
<gene>
    <name evidence="3" type="ORF">GCM10007380_36360</name>
</gene>
<sequence length="135" mass="15280">MGTAFFFFIAIFSILYSLMYLWSSTTTKVNKGFISINNYILLFLIYGTVLIGFSAVYFILERGPHPILLEHTIPVEGSNYHIMELCLYFSAITLLSVGYGDIVPVGLGRWVAMIEALIGYTMPAAFVLQVFREER</sequence>
<organism evidence="3 4">
    <name type="scientific">Gottfriedia solisilvae</name>
    <dbReference type="NCBI Taxonomy" id="1516104"/>
    <lineage>
        <taxon>Bacteria</taxon>
        <taxon>Bacillati</taxon>
        <taxon>Bacillota</taxon>
        <taxon>Bacilli</taxon>
        <taxon>Bacillales</taxon>
        <taxon>Bacillaceae</taxon>
        <taxon>Gottfriedia</taxon>
    </lineage>
</organism>
<proteinExistence type="predicted"/>
<reference evidence="4" key="1">
    <citation type="journal article" date="2019" name="Int. J. Syst. Evol. Microbiol.">
        <title>The Global Catalogue of Microorganisms (GCM) 10K type strain sequencing project: providing services to taxonomists for standard genome sequencing and annotation.</title>
        <authorList>
            <consortium name="The Broad Institute Genomics Platform"/>
            <consortium name="The Broad Institute Genome Sequencing Center for Infectious Disease"/>
            <person name="Wu L."/>
            <person name="Ma J."/>
        </authorList>
    </citation>
    <scope>NUCLEOTIDE SEQUENCE [LARGE SCALE GENOMIC DNA]</scope>
    <source>
        <strain evidence="4">CGMCC 1.14993</strain>
    </source>
</reference>
<keyword evidence="1" id="KW-0812">Transmembrane</keyword>
<keyword evidence="1" id="KW-0472">Membrane</keyword>
<accession>A0A8J3F4T6</accession>
<dbReference type="SUPFAM" id="SSF81324">
    <property type="entry name" value="Voltage-gated potassium channels"/>
    <property type="match status" value="1"/>
</dbReference>
<evidence type="ECO:0000313" key="4">
    <source>
        <dbReference type="Proteomes" id="UP000626244"/>
    </source>
</evidence>
<dbReference type="AlphaFoldDB" id="A0A8J3F4T6"/>
<dbReference type="Proteomes" id="UP000626244">
    <property type="component" value="Unassembled WGS sequence"/>
</dbReference>
<protein>
    <submittedName>
        <fullName evidence="3">LCTB protein</fullName>
    </submittedName>
</protein>
<feature type="transmembrane region" description="Helical" evidence="1">
    <location>
        <begin position="80"/>
        <end position="98"/>
    </location>
</feature>
<feature type="transmembrane region" description="Helical" evidence="1">
    <location>
        <begin position="36"/>
        <end position="60"/>
    </location>
</feature>
<feature type="transmembrane region" description="Helical" evidence="1">
    <location>
        <begin position="6"/>
        <end position="24"/>
    </location>
</feature>
<evidence type="ECO:0000259" key="2">
    <source>
        <dbReference type="Pfam" id="PF07885"/>
    </source>
</evidence>